<dbReference type="GO" id="GO:0032259">
    <property type="term" value="P:methylation"/>
    <property type="evidence" value="ECO:0007669"/>
    <property type="project" value="UniProtKB-KW"/>
</dbReference>
<evidence type="ECO:0000313" key="2">
    <source>
        <dbReference type="Proteomes" id="UP000284605"/>
    </source>
</evidence>
<gene>
    <name evidence="1" type="ORF">D3874_09605</name>
</gene>
<dbReference type="SUPFAM" id="SSF53335">
    <property type="entry name" value="S-adenosyl-L-methionine-dependent methyltransferases"/>
    <property type="match status" value="1"/>
</dbReference>
<dbReference type="AlphaFoldDB" id="A0A418WBA2"/>
<sequence>MSDVLTGLHHSLVFNRRTRVLAEAITPLLPAGRVLDVGCGDGTIDALIMRQAKADGRKVEITGIDVMVRPVTHIPVRPYDGRTLPAADGGADAVLFVDVLHHTDDALVLLKEAARVAPAVIIKDHFLEGLAAGPTLRFMDWVGNAGHGVVLPYNYWTRAQWLAGFAAAGLKIDTLIEKIPLYPFPASLLFSRGLHFIARLTRA</sequence>
<dbReference type="GO" id="GO:0008168">
    <property type="term" value="F:methyltransferase activity"/>
    <property type="evidence" value="ECO:0007669"/>
    <property type="project" value="UniProtKB-KW"/>
</dbReference>
<dbReference type="Pfam" id="PF13489">
    <property type="entry name" value="Methyltransf_23"/>
    <property type="match status" value="1"/>
</dbReference>
<dbReference type="Gene3D" id="3.40.50.150">
    <property type="entry name" value="Vaccinia Virus protein VP39"/>
    <property type="match status" value="1"/>
</dbReference>
<evidence type="ECO:0000313" key="1">
    <source>
        <dbReference type="EMBL" id="RJF87254.1"/>
    </source>
</evidence>
<reference evidence="1 2" key="1">
    <citation type="submission" date="2018-09" db="EMBL/GenBank/DDBJ databases">
        <authorList>
            <person name="Zhu H."/>
        </authorList>
    </citation>
    <scope>NUCLEOTIDE SEQUENCE [LARGE SCALE GENOMIC DNA]</scope>
    <source>
        <strain evidence="1 2">K1W22B-8</strain>
    </source>
</reference>
<dbReference type="Proteomes" id="UP000284605">
    <property type="component" value="Unassembled WGS sequence"/>
</dbReference>
<keyword evidence="1" id="KW-0489">Methyltransferase</keyword>
<protein>
    <submittedName>
        <fullName evidence="1">Methyltransferase domain-containing protein</fullName>
    </submittedName>
</protein>
<name>A0A418WBA2_9PROT</name>
<proteinExistence type="predicted"/>
<organism evidence="1 2">
    <name type="scientific">Oleomonas cavernae</name>
    <dbReference type="NCBI Taxonomy" id="2320859"/>
    <lineage>
        <taxon>Bacteria</taxon>
        <taxon>Pseudomonadati</taxon>
        <taxon>Pseudomonadota</taxon>
        <taxon>Alphaproteobacteria</taxon>
        <taxon>Acetobacterales</taxon>
        <taxon>Acetobacteraceae</taxon>
        <taxon>Oleomonas</taxon>
    </lineage>
</organism>
<dbReference type="InterPro" id="IPR029063">
    <property type="entry name" value="SAM-dependent_MTases_sf"/>
</dbReference>
<accession>A0A418WBA2</accession>
<comment type="caution">
    <text evidence="1">The sequence shown here is derived from an EMBL/GenBank/DDBJ whole genome shotgun (WGS) entry which is preliminary data.</text>
</comment>
<dbReference type="RefSeq" id="WP_119777896.1">
    <property type="nucleotide sequence ID" value="NZ_QYUK01000011.1"/>
</dbReference>
<keyword evidence="2" id="KW-1185">Reference proteome</keyword>
<dbReference type="CDD" id="cd02440">
    <property type="entry name" value="AdoMet_MTases"/>
    <property type="match status" value="1"/>
</dbReference>
<dbReference type="OrthoDB" id="7255898at2"/>
<dbReference type="EMBL" id="QYUK01000011">
    <property type="protein sequence ID" value="RJF87254.1"/>
    <property type="molecule type" value="Genomic_DNA"/>
</dbReference>
<keyword evidence="1" id="KW-0808">Transferase</keyword>